<protein>
    <recommendedName>
        <fullName evidence="6 8">Pre-rRNA-processing protein IPI3</fullName>
    </recommendedName>
</protein>
<keyword evidence="11" id="KW-1185">Reference proteome</keyword>
<evidence type="ECO:0000256" key="1">
    <source>
        <dbReference type="ARBA" id="ARBA00002355"/>
    </source>
</evidence>
<evidence type="ECO:0000313" key="11">
    <source>
        <dbReference type="Proteomes" id="UP000769157"/>
    </source>
</evidence>
<comment type="subcellular location">
    <subcellularLocation>
        <location evidence="8">Nucleus</location>
    </subcellularLocation>
</comment>
<evidence type="ECO:0000256" key="4">
    <source>
        <dbReference type="ARBA" id="ARBA00022574"/>
    </source>
</evidence>
<dbReference type="GO" id="GO:0006261">
    <property type="term" value="P:DNA-templated DNA replication"/>
    <property type="evidence" value="ECO:0007669"/>
    <property type="project" value="TreeGrafter"/>
</dbReference>
<evidence type="ECO:0000256" key="7">
    <source>
        <dbReference type="PROSITE-ProRule" id="PRU00221"/>
    </source>
</evidence>
<comment type="subunit">
    <text evidence="3 8">Component of the RIX1 complex, composed of IPI1, RIX1/IPI2 and IPI3 in a 1:2:2 stoichiometry. The complex interacts (via RIX1) with MDN1 (via its hexameric AAA ATPase ring) and the pre-60S ribosome particles.</text>
</comment>
<evidence type="ECO:0000256" key="3">
    <source>
        <dbReference type="ARBA" id="ARBA00011141"/>
    </source>
</evidence>
<dbReference type="RefSeq" id="XP_046063254.1">
    <property type="nucleotide sequence ID" value="XM_046203481.1"/>
</dbReference>
<keyword evidence="9" id="KW-0175">Coiled coil</keyword>
<dbReference type="EMBL" id="JAEUBE010000158">
    <property type="protein sequence ID" value="KAH3668840.1"/>
    <property type="molecule type" value="Genomic_DNA"/>
</dbReference>
<dbReference type="Proteomes" id="UP000769157">
    <property type="component" value="Unassembled WGS sequence"/>
</dbReference>
<dbReference type="PANTHER" id="PTHR18763:SF0">
    <property type="entry name" value="WD REPEAT-CONTAINING PROTEIN 18"/>
    <property type="match status" value="1"/>
</dbReference>
<dbReference type="OrthoDB" id="756370at2759"/>
<evidence type="ECO:0000256" key="8">
    <source>
        <dbReference type="RuleBase" id="RU369067"/>
    </source>
</evidence>
<dbReference type="SMART" id="SM00320">
    <property type="entry name" value="WD40"/>
    <property type="match status" value="5"/>
</dbReference>
<dbReference type="GO" id="GO:0006364">
    <property type="term" value="P:rRNA processing"/>
    <property type="evidence" value="ECO:0007669"/>
    <property type="project" value="UniProtKB-UniRule"/>
</dbReference>
<reference evidence="10" key="1">
    <citation type="journal article" date="2021" name="Open Biol.">
        <title>Shared evolutionary footprints suggest mitochondrial oxidative damage underlies multiple complex I losses in fungi.</title>
        <authorList>
            <person name="Schikora-Tamarit M.A."/>
            <person name="Marcet-Houben M."/>
            <person name="Nosek J."/>
            <person name="Gabaldon T."/>
        </authorList>
    </citation>
    <scope>NUCLEOTIDE SEQUENCE</scope>
    <source>
        <strain evidence="10">CBS6075</strain>
    </source>
</reference>
<accession>A0A9P8T852</accession>
<keyword evidence="8" id="KW-0698">rRNA processing</keyword>
<keyword evidence="5" id="KW-0677">Repeat</keyword>
<name>A0A9P8T852_9ASCO</name>
<dbReference type="InterPro" id="IPR045227">
    <property type="entry name" value="WDR18/Ipi3/RID3"/>
</dbReference>
<dbReference type="SUPFAM" id="SSF50978">
    <property type="entry name" value="WD40 repeat-like"/>
    <property type="match status" value="1"/>
</dbReference>
<evidence type="ECO:0000256" key="5">
    <source>
        <dbReference type="ARBA" id="ARBA00022737"/>
    </source>
</evidence>
<dbReference type="InterPro" id="IPR036322">
    <property type="entry name" value="WD40_repeat_dom_sf"/>
</dbReference>
<dbReference type="GO" id="GO:0005656">
    <property type="term" value="C:nuclear pre-replicative complex"/>
    <property type="evidence" value="ECO:0007669"/>
    <property type="project" value="TreeGrafter"/>
</dbReference>
<gene>
    <name evidence="10" type="ORF">OGAPHI_002595</name>
</gene>
<dbReference type="AlphaFoldDB" id="A0A9P8T852"/>
<evidence type="ECO:0000313" key="10">
    <source>
        <dbReference type="EMBL" id="KAH3668840.1"/>
    </source>
</evidence>
<keyword evidence="8" id="KW-0539">Nucleus</keyword>
<organism evidence="10 11">
    <name type="scientific">Ogataea philodendri</name>
    <dbReference type="NCBI Taxonomy" id="1378263"/>
    <lineage>
        <taxon>Eukaryota</taxon>
        <taxon>Fungi</taxon>
        <taxon>Dikarya</taxon>
        <taxon>Ascomycota</taxon>
        <taxon>Saccharomycotina</taxon>
        <taxon>Pichiomycetes</taxon>
        <taxon>Pichiales</taxon>
        <taxon>Pichiaceae</taxon>
        <taxon>Ogataea</taxon>
    </lineage>
</organism>
<reference evidence="10" key="2">
    <citation type="submission" date="2021-01" db="EMBL/GenBank/DDBJ databases">
        <authorList>
            <person name="Schikora-Tamarit M.A."/>
        </authorList>
    </citation>
    <scope>NUCLEOTIDE SEQUENCE</scope>
    <source>
        <strain evidence="10">CBS6075</strain>
    </source>
</reference>
<comment type="caution">
    <text evidence="10">The sequence shown here is derived from an EMBL/GenBank/DDBJ whole genome shotgun (WGS) entry which is preliminary data.</text>
</comment>
<dbReference type="PANTHER" id="PTHR18763">
    <property type="entry name" value="WD-REPEAT PROTEIN 18"/>
    <property type="match status" value="1"/>
</dbReference>
<comment type="similarity">
    <text evidence="2 8">Belongs to the WD repeat IPI3/WDR18 family.</text>
</comment>
<proteinExistence type="inferred from homology"/>
<evidence type="ECO:0000256" key="9">
    <source>
        <dbReference type="SAM" id="Coils"/>
    </source>
</evidence>
<comment type="function">
    <text evidence="1 8">Component of the RIX1 complex required for processing of ITS2 sequences from 35S pre-rRNA.</text>
</comment>
<dbReference type="GO" id="GO:0120330">
    <property type="term" value="C:rixosome complex"/>
    <property type="evidence" value="ECO:0007669"/>
    <property type="project" value="UniProtKB-UniRule"/>
</dbReference>
<dbReference type="Gene3D" id="2.130.10.10">
    <property type="entry name" value="YVTN repeat-like/Quinoprotein amine dehydrogenase"/>
    <property type="match status" value="2"/>
</dbReference>
<dbReference type="InterPro" id="IPR001680">
    <property type="entry name" value="WD40_rpt"/>
</dbReference>
<evidence type="ECO:0000256" key="2">
    <source>
        <dbReference type="ARBA" id="ARBA00010143"/>
    </source>
</evidence>
<feature type="repeat" description="WD" evidence="7">
    <location>
        <begin position="127"/>
        <end position="158"/>
    </location>
</feature>
<keyword evidence="4 7" id="KW-0853">WD repeat</keyword>
<dbReference type="InterPro" id="IPR015943">
    <property type="entry name" value="WD40/YVTN_repeat-like_dom_sf"/>
</dbReference>
<dbReference type="PROSITE" id="PS50082">
    <property type="entry name" value="WD_REPEATS_2"/>
    <property type="match status" value="1"/>
</dbReference>
<sequence length="455" mass="50732">MDEVLFYNSVGDPAKKHSTSFGFVSSTRSTQQVGQYRQCYSANNGTVLTGINGENKIISACHSKALVHVYILGKESPEQTIPVPEELICLELCPHPNSTDAWLLVAGAVSGRIYVWELDSGLLLAVKESHYQSVSVIKYVKGYLVSGGADSRVVVWKVLDMMSDSHKPYAIYTDHTLPVTDLLVTTGLVNDLKVWSVSRDQTIRCHDLTSQTLVTTFIAQQPVSSITADPAYRSLYVGYEDGTIRMVNLFDAPSKTQIWEHVGGYGKVITLKDDPELRETFVSHQAEGNSITKLEISFDGSQLISGDSKGKVLVSDVATKQIVRTLKPLAGAVSTLKLFRIKSDSLKYAPTKSSVRGIPVLKRSLVDEPELQRHVVFKKFEKADKAPEFNLERFLDITKSEAKWFTNFTNVDSTVKKEKEVDTAEIDRLREANAALRQKYDELYETHSKLLMNNK</sequence>
<dbReference type="GeneID" id="70234562"/>
<evidence type="ECO:0000256" key="6">
    <source>
        <dbReference type="ARBA" id="ARBA00026229"/>
    </source>
</evidence>
<feature type="coiled-coil region" evidence="9">
    <location>
        <begin position="419"/>
        <end position="446"/>
    </location>
</feature>